<sequence>MISREYTEDTLKNILTIPLSFRELLVGKLITAGLLALFLAVVTFVLSLIIVLISGFQAGSAAVMVKSLIQMMVMKSCIYLAVLPIIVKRRANGLTRYIDLRLSD</sequence>
<keyword evidence="1" id="KW-0472">Membrane</keyword>
<dbReference type="Proteomes" id="UP000442469">
    <property type="component" value="Unassembled WGS sequence"/>
</dbReference>
<protein>
    <submittedName>
        <fullName evidence="3">ABC transporter permease subunit</fullName>
    </submittedName>
    <submittedName>
        <fullName evidence="2">ABC-2 transporter family protein</fullName>
    </submittedName>
</protein>
<dbReference type="PATRIC" id="fig|44252.3.peg.384"/>
<evidence type="ECO:0000256" key="1">
    <source>
        <dbReference type="SAM" id="Phobius"/>
    </source>
</evidence>
<dbReference type="Pfam" id="PF12730">
    <property type="entry name" value="ABC2_membrane_4"/>
    <property type="match status" value="1"/>
</dbReference>
<dbReference type="EMBL" id="WNZZ01000004">
    <property type="protein sequence ID" value="MUG22375.1"/>
    <property type="molecule type" value="Genomic_DNA"/>
</dbReference>
<proteinExistence type="predicted"/>
<organism evidence="2 4">
    <name type="scientific">Paenibacillus macerans</name>
    <name type="common">Bacillus macerans</name>
    <dbReference type="NCBI Taxonomy" id="44252"/>
    <lineage>
        <taxon>Bacteria</taxon>
        <taxon>Bacillati</taxon>
        <taxon>Bacillota</taxon>
        <taxon>Bacilli</taxon>
        <taxon>Bacillales</taxon>
        <taxon>Paenibacillaceae</taxon>
        <taxon>Paenibacillus</taxon>
    </lineage>
</organism>
<keyword evidence="4" id="KW-1185">Reference proteome</keyword>
<dbReference type="HOGENOM" id="CLU_2247331_0_0_9"/>
<comment type="caution">
    <text evidence="2">The sequence shown here is derived from an EMBL/GenBank/DDBJ whole genome shotgun (WGS) entry which is preliminary data.</text>
</comment>
<name>A0A090ZNA4_PAEMA</name>
<gene>
    <name evidence="2" type="ORF">DJ90_6558</name>
    <name evidence="3" type="ORF">GNQ08_08105</name>
</gene>
<reference evidence="3 5" key="2">
    <citation type="submission" date="2019-11" db="EMBL/GenBank/DDBJ databases">
        <title>Draft genome sequences of five Paenibacillus species of dairy origin.</title>
        <authorList>
            <person name="Olajide A.M."/>
            <person name="Chen S."/>
            <person name="Lapointe G."/>
        </authorList>
    </citation>
    <scope>NUCLEOTIDE SEQUENCE [LARGE SCALE GENOMIC DNA]</scope>
    <source>
        <strain evidence="3 5">3CT49</strain>
    </source>
</reference>
<evidence type="ECO:0000313" key="4">
    <source>
        <dbReference type="Proteomes" id="UP000029278"/>
    </source>
</evidence>
<dbReference type="Proteomes" id="UP000029278">
    <property type="component" value="Unassembled WGS sequence"/>
</dbReference>
<dbReference type="OrthoDB" id="4336274at2"/>
<dbReference type="GeneID" id="77010089"/>
<feature type="transmembrane region" description="Helical" evidence="1">
    <location>
        <begin position="68"/>
        <end position="87"/>
    </location>
</feature>
<evidence type="ECO:0000313" key="2">
    <source>
        <dbReference type="EMBL" id="KFN11913.1"/>
    </source>
</evidence>
<keyword evidence="1" id="KW-0812">Transmembrane</keyword>
<dbReference type="RefSeq" id="WP_051985780.1">
    <property type="nucleotide sequence ID" value="NZ_BOSD01000048.1"/>
</dbReference>
<feature type="transmembrane region" description="Helical" evidence="1">
    <location>
        <begin position="29"/>
        <end position="56"/>
    </location>
</feature>
<dbReference type="AlphaFoldDB" id="A0A090ZNA4"/>
<reference evidence="2 4" key="1">
    <citation type="submission" date="2014-04" db="EMBL/GenBank/DDBJ databases">
        <authorList>
            <person name="Bishop-Lilly K.A."/>
            <person name="Broomall S.M."/>
            <person name="Chain P.S."/>
            <person name="Chertkov O."/>
            <person name="Coyne S.R."/>
            <person name="Daligault H.E."/>
            <person name="Davenport K.W."/>
            <person name="Erkkila T."/>
            <person name="Frey K.G."/>
            <person name="Gibbons H.S."/>
            <person name="Gu W."/>
            <person name="Jaissle J."/>
            <person name="Johnson S.L."/>
            <person name="Koroleva G.I."/>
            <person name="Ladner J.T."/>
            <person name="Lo C.-C."/>
            <person name="Minogue T.D."/>
            <person name="Munk C."/>
            <person name="Palacios G.F."/>
            <person name="Redden C.L."/>
            <person name="Rosenzweig C.N."/>
            <person name="Scholz M.B."/>
            <person name="Teshima H."/>
            <person name="Xu Y."/>
        </authorList>
    </citation>
    <scope>NUCLEOTIDE SEQUENCE [LARGE SCALE GENOMIC DNA]</scope>
    <source>
        <strain evidence="2 4">8244</strain>
    </source>
</reference>
<keyword evidence="1" id="KW-1133">Transmembrane helix</keyword>
<evidence type="ECO:0000313" key="5">
    <source>
        <dbReference type="Proteomes" id="UP000442469"/>
    </source>
</evidence>
<dbReference type="EMBL" id="JMQA01000004">
    <property type="protein sequence ID" value="KFN11913.1"/>
    <property type="molecule type" value="Genomic_DNA"/>
</dbReference>
<accession>A0A090ZNA4</accession>
<evidence type="ECO:0000313" key="3">
    <source>
        <dbReference type="EMBL" id="MUG22375.1"/>
    </source>
</evidence>
<dbReference type="STRING" id="44252.DJ90_6558"/>